<feature type="region of interest" description="Disordered" evidence="9">
    <location>
        <begin position="562"/>
        <end position="585"/>
    </location>
</feature>
<dbReference type="InterPro" id="IPR014746">
    <property type="entry name" value="Gln_synth/guanido_kin_cat_dom"/>
</dbReference>
<feature type="region of interest" description="Disordered" evidence="9">
    <location>
        <begin position="887"/>
        <end position="924"/>
    </location>
</feature>
<feature type="compositionally biased region" description="Low complexity" evidence="9">
    <location>
        <begin position="897"/>
        <end position="908"/>
    </location>
</feature>
<dbReference type="Proteomes" id="UP001162640">
    <property type="component" value="Unassembled WGS sequence"/>
</dbReference>
<feature type="region of interest" description="Disordered" evidence="9">
    <location>
        <begin position="1021"/>
        <end position="1101"/>
    </location>
</feature>
<feature type="compositionally biased region" description="Basic residues" evidence="9">
    <location>
        <begin position="1057"/>
        <end position="1068"/>
    </location>
</feature>
<keyword evidence="5 7" id="KW-0067">ATP-binding</keyword>
<dbReference type="GO" id="GO:0004111">
    <property type="term" value="F:creatine kinase activity"/>
    <property type="evidence" value="ECO:0007669"/>
    <property type="project" value="InterPro"/>
</dbReference>
<feature type="compositionally biased region" description="Polar residues" evidence="9">
    <location>
        <begin position="968"/>
        <end position="981"/>
    </location>
</feature>
<comment type="caution">
    <text evidence="12">The sequence shown here is derived from an EMBL/GenBank/DDBJ whole genome shotgun (WGS) entry which is preliminary data.</text>
</comment>
<feature type="compositionally biased region" description="Polar residues" evidence="9">
    <location>
        <begin position="704"/>
        <end position="718"/>
    </location>
</feature>
<dbReference type="PROSITE" id="PS00112">
    <property type="entry name" value="PHOSPHAGEN_KINASE"/>
    <property type="match status" value="1"/>
</dbReference>
<feature type="binding site" evidence="7">
    <location>
        <begin position="310"/>
        <end position="314"/>
    </location>
    <ligand>
        <name>ATP</name>
        <dbReference type="ChEBI" id="CHEBI:30616"/>
    </ligand>
</feature>
<evidence type="ECO:0000256" key="5">
    <source>
        <dbReference type="ARBA" id="ARBA00022840"/>
    </source>
</evidence>
<dbReference type="AlphaFoldDB" id="A0A9W6ZNI6"/>
<feature type="compositionally biased region" description="Low complexity" evidence="9">
    <location>
        <begin position="728"/>
        <end position="738"/>
    </location>
</feature>
<evidence type="ECO:0000259" key="11">
    <source>
        <dbReference type="PROSITE" id="PS51510"/>
    </source>
</evidence>
<feature type="region of interest" description="Disordered" evidence="9">
    <location>
        <begin position="945"/>
        <end position="983"/>
    </location>
</feature>
<feature type="binding site" evidence="7">
    <location>
        <begin position="485"/>
        <end position="489"/>
    </location>
    <ligand>
        <name>ATP</name>
        <dbReference type="ChEBI" id="CHEBI:30616"/>
    </ligand>
</feature>
<evidence type="ECO:0000256" key="3">
    <source>
        <dbReference type="ARBA" id="ARBA00022741"/>
    </source>
</evidence>
<feature type="binding site" evidence="7">
    <location>
        <begin position="516"/>
        <end position="521"/>
    </location>
    <ligand>
        <name>ATP</name>
        <dbReference type="ChEBI" id="CHEBI:30616"/>
    </ligand>
</feature>
<dbReference type="InterPro" id="IPR000749">
    <property type="entry name" value="ATP-guanido_PTrfase"/>
</dbReference>
<dbReference type="Gene3D" id="1.10.135.10">
    <property type="entry name" value="ATP:guanido phosphotransferase, N-terminal domain"/>
    <property type="match status" value="1"/>
</dbReference>
<feature type="binding site" evidence="7">
    <location>
        <position position="432"/>
    </location>
    <ligand>
        <name>ATP</name>
        <dbReference type="ChEBI" id="CHEBI:30616"/>
    </ligand>
</feature>
<feature type="compositionally biased region" description="Polar residues" evidence="9">
    <location>
        <begin position="28"/>
        <end position="40"/>
    </location>
</feature>
<accession>A0A9W6ZNI6</accession>
<feature type="region of interest" description="Disordered" evidence="9">
    <location>
        <begin position="680"/>
        <end position="874"/>
    </location>
</feature>
<evidence type="ECO:0000259" key="10">
    <source>
        <dbReference type="PROSITE" id="PS51509"/>
    </source>
</evidence>
<dbReference type="CDD" id="cd07931">
    <property type="entry name" value="eukaryotic_phosphagen_kinases"/>
    <property type="match status" value="1"/>
</dbReference>
<feature type="region of interest" description="Disordered" evidence="9">
    <location>
        <begin position="616"/>
        <end position="637"/>
    </location>
</feature>
<feature type="compositionally biased region" description="Basic and acidic residues" evidence="9">
    <location>
        <begin position="840"/>
        <end position="855"/>
    </location>
</feature>
<reference evidence="13" key="1">
    <citation type="journal article" date="2023" name="Commun. Biol.">
        <title>Genome analysis of Parmales, the sister group of diatoms, reveals the evolutionary specialization of diatoms from phago-mixotrophs to photoautotrophs.</title>
        <authorList>
            <person name="Ban H."/>
            <person name="Sato S."/>
            <person name="Yoshikawa S."/>
            <person name="Yamada K."/>
            <person name="Nakamura Y."/>
            <person name="Ichinomiya M."/>
            <person name="Sato N."/>
            <person name="Blanc-Mathieu R."/>
            <person name="Endo H."/>
            <person name="Kuwata A."/>
            <person name="Ogata H."/>
        </authorList>
    </citation>
    <scope>NUCLEOTIDE SEQUENCE [LARGE SCALE GENOMIC DNA]</scope>
</reference>
<feature type="compositionally biased region" description="Basic and acidic residues" evidence="9">
    <location>
        <begin position="1"/>
        <end position="27"/>
    </location>
</feature>
<evidence type="ECO:0000256" key="6">
    <source>
        <dbReference type="PROSITE-ProRule" id="PRU00842"/>
    </source>
</evidence>
<evidence type="ECO:0008006" key="14">
    <source>
        <dbReference type="Google" id="ProtNLM"/>
    </source>
</evidence>
<sequence length="1101" mass="117902">MSDEPARPMSIKERIAAMNLTKEKRVSATENSPKGRTASGSGSGMKKRFTLNHVDPAGKRVPAPICPEPKMSPVSTEKKEAAKATGMAKKRFTLNHDEPPPAPAASPLPAIPLTTTGRTTSTSSAGRRTSHVVLAMAKTSSYDKPGGGEPKASPGGRRTSHIAMALAGKGKDTGLAARSALLETQQESKEKALLVKNAADILTRYPDNRCCKYLIPYLDSVEGKALSDEDFEVFRRCVQTGIDNEDSGLGCYAMQPDDYKKFGGFFNAVIRDYHGDESGKKKHVTDWDASSIGDNGVLDVRKIGFQEELSMRVRVGRNLKQYNLPGKMDQAERIDFEKTMLKAFDSLIKNKDYRGEVYSLSPDFGKGEKNPNKISDEKYQELVDAHVLFKDMDADPFLKSAGIASDWPYGRGCWQSADKQCIIWFGEEDQLRIMCMKKGYCLNEVFDRLNTMLKVVEGIEGIEFATSDDYGYVTSCPSNLGTGMRASVHVKIPNLTSDGTDKKAKEVCRPLGLSVRGTGGEHTPIGADGTVDISPSNRLFIKECEIISRLYEGIKLLMTEENKGPSAPPKGGTGGEHTPIGADGTVDISPSNRLFIKECEIISRLYEGIKLLMTEESKQRENSAESRRRSSTVPTKKIGGIIAARGSMTLDDLNLSDDEGSFSSKNSNLVIDPSLEKKVDSDAIFPSSNGTSEKDNPMQLARQRATTEQGQRRTTISSEDSEGILGRSSSNSVSSVGSAKPSPRGGRKMATKRGTYLDRLATTPGVASPTSSVADRIAAMKKKDEPVKKAEEEKPKPRGSVAERVAAMKRRSVERDNGEQLAAAAQEEDTKSKAPVRGSIQDRIKALQEKKEDRPSVSSARPSQSSASSSIADRIAKMKESTANIDAKIAGGGGMRSSIASSITSTGSEGPSVMDDEPPPTRKRSKEVLEISGLNIKALQNLPSDISEGTERGSSISSLGGGVRDTESTVASGVSSGTRQSKNIHKLAGGLAGMDMKAMLGGRGGGPAGGRGMPGMVGGRMGGGMRSSGGVSTSSEQSLREGGGDGKITHVQANRAVMKKKRKPRSKGKSVGGEGGGQTKFEPLVGVVNEEKKKGLFGRAK</sequence>
<dbReference type="PROSITE" id="PS51510">
    <property type="entry name" value="PHOSPHAGEN_KINASE_C"/>
    <property type="match status" value="1"/>
</dbReference>
<dbReference type="InterPro" id="IPR022415">
    <property type="entry name" value="ATP-guanido_PTrfase_AS"/>
</dbReference>
<dbReference type="PANTHER" id="PTHR11547:SF64">
    <property type="entry name" value="CHROMOSOME UNDETERMINED SCAFFOLD_51, WHOLE GENOME SHOTGUN SEQUENCE"/>
    <property type="match status" value="1"/>
</dbReference>
<gene>
    <name evidence="12" type="ORF">TL16_g02431</name>
</gene>
<dbReference type="GO" id="GO:0005524">
    <property type="term" value="F:ATP binding"/>
    <property type="evidence" value="ECO:0007669"/>
    <property type="project" value="UniProtKB-UniRule"/>
</dbReference>
<evidence type="ECO:0000313" key="13">
    <source>
        <dbReference type="Proteomes" id="UP001162640"/>
    </source>
</evidence>
<evidence type="ECO:0000256" key="9">
    <source>
        <dbReference type="SAM" id="MobiDB-lite"/>
    </source>
</evidence>
<keyword evidence="4 7" id="KW-0418">Kinase</keyword>
<feature type="region of interest" description="Disordered" evidence="9">
    <location>
        <begin position="1"/>
        <end position="129"/>
    </location>
</feature>
<feature type="compositionally biased region" description="Low complexity" evidence="9">
    <location>
        <begin position="111"/>
        <end position="127"/>
    </location>
</feature>
<dbReference type="EMBL" id="BLQM01000059">
    <property type="protein sequence ID" value="GMH57627.1"/>
    <property type="molecule type" value="Genomic_DNA"/>
</dbReference>
<dbReference type="SUPFAM" id="SSF48034">
    <property type="entry name" value="Guanido kinase N-terminal domain"/>
    <property type="match status" value="1"/>
</dbReference>
<dbReference type="InterPro" id="IPR022414">
    <property type="entry name" value="ATP-guanido_PTrfase_cat"/>
</dbReference>
<dbReference type="GO" id="GO:0005615">
    <property type="term" value="C:extracellular space"/>
    <property type="evidence" value="ECO:0007669"/>
    <property type="project" value="TreeGrafter"/>
</dbReference>
<organism evidence="12 13">
    <name type="scientific">Triparma laevis f. inornata</name>
    <dbReference type="NCBI Taxonomy" id="1714386"/>
    <lineage>
        <taxon>Eukaryota</taxon>
        <taxon>Sar</taxon>
        <taxon>Stramenopiles</taxon>
        <taxon>Ochrophyta</taxon>
        <taxon>Bolidophyceae</taxon>
        <taxon>Parmales</taxon>
        <taxon>Triparmaceae</taxon>
        <taxon>Triparma</taxon>
    </lineage>
</organism>
<dbReference type="InterPro" id="IPR022413">
    <property type="entry name" value="ATP-guanido_PTrfase_N"/>
</dbReference>
<keyword evidence="2 7" id="KW-0808">Transferase</keyword>
<dbReference type="InterPro" id="IPR036802">
    <property type="entry name" value="ATP-guanido_PTrfase_N_sf"/>
</dbReference>
<feature type="compositionally biased region" description="Basic and acidic residues" evidence="9">
    <location>
        <begin position="1038"/>
        <end position="1048"/>
    </location>
</feature>
<feature type="domain" description="Phosphagen kinase C-terminal" evidence="11">
    <location>
        <begin position="307"/>
        <end position="564"/>
    </location>
</feature>
<evidence type="ECO:0000256" key="1">
    <source>
        <dbReference type="ARBA" id="ARBA00006798"/>
    </source>
</evidence>
<name>A0A9W6ZNI6_9STRA</name>
<feature type="compositionally biased region" description="Basic and acidic residues" evidence="9">
    <location>
        <begin position="781"/>
        <end position="796"/>
    </location>
</feature>
<dbReference type="Pfam" id="PF02807">
    <property type="entry name" value="ATP-gua_PtransN"/>
    <property type="match status" value="1"/>
</dbReference>
<feature type="compositionally biased region" description="Low complexity" evidence="9">
    <location>
        <begin position="856"/>
        <end position="870"/>
    </location>
</feature>
<evidence type="ECO:0000256" key="4">
    <source>
        <dbReference type="ARBA" id="ARBA00022777"/>
    </source>
</evidence>
<feature type="binding site" evidence="7">
    <location>
        <position position="386"/>
    </location>
    <ligand>
        <name>ATP</name>
        <dbReference type="ChEBI" id="CHEBI:30616"/>
    </ligand>
</feature>
<evidence type="ECO:0000256" key="7">
    <source>
        <dbReference type="PROSITE-ProRule" id="PRU00843"/>
    </source>
</evidence>
<evidence type="ECO:0000313" key="12">
    <source>
        <dbReference type="EMBL" id="GMH57627.1"/>
    </source>
</evidence>
<protein>
    <recommendedName>
        <fullName evidence="14">Arginine kinase</fullName>
    </recommendedName>
</protein>
<evidence type="ECO:0000256" key="2">
    <source>
        <dbReference type="ARBA" id="ARBA00022679"/>
    </source>
</evidence>
<comment type="similarity">
    <text evidence="1 6 8">Belongs to the ATP:guanido phosphotransferase family.</text>
</comment>
<feature type="compositionally biased region" description="Pro residues" evidence="9">
    <location>
        <begin position="100"/>
        <end position="110"/>
    </location>
</feature>
<dbReference type="GO" id="GO:0046314">
    <property type="term" value="P:phosphocreatine biosynthetic process"/>
    <property type="evidence" value="ECO:0007669"/>
    <property type="project" value="InterPro"/>
</dbReference>
<feature type="domain" description="Phosphagen kinase N-terminal" evidence="10">
    <location>
        <begin position="189"/>
        <end position="275"/>
    </location>
</feature>
<evidence type="ECO:0000256" key="8">
    <source>
        <dbReference type="RuleBase" id="RU000505"/>
    </source>
</evidence>
<feature type="compositionally biased region" description="Basic and acidic residues" evidence="9">
    <location>
        <begin position="616"/>
        <end position="628"/>
    </location>
</feature>
<dbReference type="PANTHER" id="PTHR11547">
    <property type="entry name" value="ARGININE OR CREATINE KINASE"/>
    <property type="match status" value="1"/>
</dbReference>
<keyword evidence="3 7" id="KW-0547">Nucleotide-binding</keyword>
<dbReference type="SUPFAM" id="SSF55931">
    <property type="entry name" value="Glutamine synthetase/guanido kinase"/>
    <property type="match status" value="1"/>
</dbReference>
<dbReference type="PROSITE" id="PS51509">
    <property type="entry name" value="PHOSPHAGEN_KINASE_N"/>
    <property type="match status" value="1"/>
</dbReference>
<dbReference type="Gene3D" id="3.30.590.10">
    <property type="entry name" value="Glutamine synthetase/guanido kinase, catalytic domain"/>
    <property type="match status" value="1"/>
</dbReference>
<dbReference type="Pfam" id="PF00217">
    <property type="entry name" value="ATP-gua_Ptrans"/>
    <property type="match status" value="1"/>
</dbReference>
<proteinExistence type="inferred from homology"/>